<proteinExistence type="predicted"/>
<protein>
    <recommendedName>
        <fullName evidence="1">TLDc domain-containing protein</fullName>
    </recommendedName>
</protein>
<evidence type="ECO:0000313" key="3">
    <source>
        <dbReference type="Proteomes" id="UP000054047"/>
    </source>
</evidence>
<accession>A0A0C2BSL5</accession>
<dbReference type="SMART" id="SM00584">
    <property type="entry name" value="TLDc"/>
    <property type="match status" value="1"/>
</dbReference>
<reference evidence="2 3" key="1">
    <citation type="submission" date="2013-12" db="EMBL/GenBank/DDBJ databases">
        <title>Draft genome of the parsitic nematode Ancylostoma duodenale.</title>
        <authorList>
            <person name="Mitreva M."/>
        </authorList>
    </citation>
    <scope>NUCLEOTIDE SEQUENCE [LARGE SCALE GENOMIC DNA]</scope>
    <source>
        <strain evidence="2 3">Zhejiang</strain>
    </source>
</reference>
<keyword evidence="3" id="KW-1185">Reference proteome</keyword>
<gene>
    <name evidence="2" type="ORF">ANCDUO_23095</name>
</gene>
<organism evidence="2 3">
    <name type="scientific">Ancylostoma duodenale</name>
    <dbReference type="NCBI Taxonomy" id="51022"/>
    <lineage>
        <taxon>Eukaryota</taxon>
        <taxon>Metazoa</taxon>
        <taxon>Ecdysozoa</taxon>
        <taxon>Nematoda</taxon>
        <taxon>Chromadorea</taxon>
        <taxon>Rhabditida</taxon>
        <taxon>Rhabditina</taxon>
        <taxon>Rhabditomorpha</taxon>
        <taxon>Strongyloidea</taxon>
        <taxon>Ancylostomatidae</taxon>
        <taxon>Ancylostomatinae</taxon>
        <taxon>Ancylostoma</taxon>
    </lineage>
</organism>
<dbReference type="AlphaFoldDB" id="A0A0C2BSL5"/>
<dbReference type="Proteomes" id="UP000054047">
    <property type="component" value="Unassembled WGS sequence"/>
</dbReference>
<dbReference type="EMBL" id="KN768404">
    <property type="protein sequence ID" value="KIH46848.1"/>
    <property type="molecule type" value="Genomic_DNA"/>
</dbReference>
<dbReference type="InterPro" id="IPR006571">
    <property type="entry name" value="TLDc_dom"/>
</dbReference>
<dbReference type="OrthoDB" id="289228at2759"/>
<evidence type="ECO:0000259" key="1">
    <source>
        <dbReference type="SMART" id="SM00584"/>
    </source>
</evidence>
<sequence length="187" mass="21218">MWYIQCCLPSKYFATESSKKDSNSSPSSTAKQWTPLYSSATHGISVNRFETNVFDYRGPTVHGSSRFGGSETMLFQLSPKLNRWEASSSIYCNFKIRSAAFGLSFQDVMKIDKDMGNVGAIEVWGCAASNALEDQQKLRVWQNQQAEKNKKVPLPGNWDDNPDKTILEMAGFQFSDERKRMDLESRQ</sequence>
<evidence type="ECO:0000313" key="2">
    <source>
        <dbReference type="EMBL" id="KIH46848.1"/>
    </source>
</evidence>
<feature type="domain" description="TLDc" evidence="1">
    <location>
        <begin position="10"/>
        <end position="127"/>
    </location>
</feature>
<name>A0A0C2BSL5_9BILA</name>